<reference evidence="4 5" key="1">
    <citation type="submission" date="2022-07" db="EMBL/GenBank/DDBJ databases">
        <title>Novel species in genus cellulomonas.</title>
        <authorList>
            <person name="Ye L."/>
        </authorList>
    </citation>
    <scope>NUCLEOTIDE SEQUENCE [LARGE SCALE GENOMIC DNA]</scope>
    <source>
        <strain evidence="5">zg-B89</strain>
    </source>
</reference>
<dbReference type="InterPro" id="IPR036291">
    <property type="entry name" value="NAD(P)-bd_dom_sf"/>
</dbReference>
<dbReference type="InterPro" id="IPR051122">
    <property type="entry name" value="SDR_DHRS6-like"/>
</dbReference>
<evidence type="ECO:0000313" key="4">
    <source>
        <dbReference type="EMBL" id="UUI71375.1"/>
    </source>
</evidence>
<dbReference type="EMBL" id="CP101987">
    <property type="protein sequence ID" value="UUI71375.1"/>
    <property type="molecule type" value="Genomic_DNA"/>
</dbReference>
<organism evidence="4 5">
    <name type="scientific">Cellulomonas xiejunii</name>
    <dbReference type="NCBI Taxonomy" id="2968083"/>
    <lineage>
        <taxon>Bacteria</taxon>
        <taxon>Bacillati</taxon>
        <taxon>Actinomycetota</taxon>
        <taxon>Actinomycetes</taxon>
        <taxon>Micrococcales</taxon>
        <taxon>Cellulomonadaceae</taxon>
        <taxon>Cellulomonas</taxon>
    </lineage>
</organism>
<feature type="domain" description="Ketoreductase" evidence="3">
    <location>
        <begin position="7"/>
        <end position="182"/>
    </location>
</feature>
<keyword evidence="5" id="KW-1185">Reference proteome</keyword>
<dbReference type="InterPro" id="IPR057326">
    <property type="entry name" value="KR_dom"/>
</dbReference>
<protein>
    <submittedName>
        <fullName evidence="4">SDR family oxidoreductase</fullName>
    </submittedName>
</protein>
<dbReference type="InterPro" id="IPR002347">
    <property type="entry name" value="SDR_fam"/>
</dbReference>
<dbReference type="PANTHER" id="PTHR43477:SF1">
    <property type="entry name" value="DIHYDROANTICAPSIN 7-DEHYDROGENASE"/>
    <property type="match status" value="1"/>
</dbReference>
<evidence type="ECO:0000313" key="5">
    <source>
        <dbReference type="Proteomes" id="UP001316384"/>
    </source>
</evidence>
<dbReference type="PANTHER" id="PTHR43477">
    <property type="entry name" value="DIHYDROANTICAPSIN 7-DEHYDROGENASE"/>
    <property type="match status" value="1"/>
</dbReference>
<dbReference type="Pfam" id="PF13561">
    <property type="entry name" value="adh_short_C2"/>
    <property type="match status" value="1"/>
</dbReference>
<gene>
    <name evidence="4" type="ORF">NP048_16515</name>
</gene>
<keyword evidence="2" id="KW-0560">Oxidoreductase</keyword>
<proteinExistence type="inferred from homology"/>
<comment type="similarity">
    <text evidence="1">Belongs to the short-chain dehydrogenases/reductases (SDR) family.</text>
</comment>
<dbReference type="CDD" id="cd05233">
    <property type="entry name" value="SDR_c"/>
    <property type="match status" value="1"/>
</dbReference>
<dbReference type="SMART" id="SM00822">
    <property type="entry name" value="PKS_KR"/>
    <property type="match status" value="1"/>
</dbReference>
<name>A0ABY5KLZ6_9CELL</name>
<dbReference type="RefSeq" id="WP_227575338.1">
    <property type="nucleotide sequence ID" value="NZ_CP101987.1"/>
</dbReference>
<dbReference type="Gene3D" id="3.40.50.720">
    <property type="entry name" value="NAD(P)-binding Rossmann-like Domain"/>
    <property type="match status" value="1"/>
</dbReference>
<dbReference type="SUPFAM" id="SSF51735">
    <property type="entry name" value="NAD(P)-binding Rossmann-fold domains"/>
    <property type="match status" value="1"/>
</dbReference>
<dbReference type="Proteomes" id="UP001316384">
    <property type="component" value="Chromosome"/>
</dbReference>
<dbReference type="PRINTS" id="PR00081">
    <property type="entry name" value="GDHRDH"/>
</dbReference>
<evidence type="ECO:0000256" key="1">
    <source>
        <dbReference type="ARBA" id="ARBA00006484"/>
    </source>
</evidence>
<accession>A0ABY5KLZ6</accession>
<evidence type="ECO:0000256" key="2">
    <source>
        <dbReference type="ARBA" id="ARBA00023002"/>
    </source>
</evidence>
<evidence type="ECO:0000259" key="3">
    <source>
        <dbReference type="SMART" id="SM00822"/>
    </source>
</evidence>
<sequence>MGLLEGKLAVVTAGTAGIGKAVATRFIAEGATVVVTSPFPDEVAAAAAELGPQAIGVVGDAADLGDLDALAAAVAATGRRIDVLHVNAGRDVEATDVADMTPEKFDAVAGLTFRGALFTVQRLLPQIADGASIVLTSSIAGTNGGPGHAVYNASKAAVRSLARTLTAELGHRGIRANAVSPGPTRTALFEQFTGGSADVEAAVTEHIPLRRVGRPEEIAAAVTFLASDESSFVAGVELTVDGGMSQV</sequence>